<comment type="caution">
    <text evidence="2">The sequence shown here is derived from an EMBL/GenBank/DDBJ whole genome shotgun (WGS) entry which is preliminary data.</text>
</comment>
<dbReference type="Proteomes" id="UP001063166">
    <property type="component" value="Unassembled WGS sequence"/>
</dbReference>
<evidence type="ECO:0000313" key="2">
    <source>
        <dbReference type="EMBL" id="GLB38282.1"/>
    </source>
</evidence>
<dbReference type="OrthoDB" id="2562493at2759"/>
<sequence length="258" mass="28879">MTYCVQPLLSSQRRAFFLLSEPMRILFIGLFDTSLGALLLGVFFNTYIFGLVSFQYAAYHNMKVHDPRWIRSLVFLMFCLDTFHSASVIYMAWGYSVENYNNPIALLPTHCAYNLRNRVFSAIVLGISHLPPNGEQICLRNHLPPLLVFVGSRSDLWSRCMESGKSGQVADVKPLVTASLCLEVGIDSLITVTRSYVLLRSHGKGLLVLFLYLGCICTACSESRLVVSIPAHLWTRSSYATISEDLPEGEQGARLSKI</sequence>
<organism evidence="2 3">
    <name type="scientific">Lyophyllum shimeji</name>
    <name type="common">Hon-shimeji</name>
    <name type="synonym">Tricholoma shimeji</name>
    <dbReference type="NCBI Taxonomy" id="47721"/>
    <lineage>
        <taxon>Eukaryota</taxon>
        <taxon>Fungi</taxon>
        <taxon>Dikarya</taxon>
        <taxon>Basidiomycota</taxon>
        <taxon>Agaricomycotina</taxon>
        <taxon>Agaricomycetes</taxon>
        <taxon>Agaricomycetidae</taxon>
        <taxon>Agaricales</taxon>
        <taxon>Tricholomatineae</taxon>
        <taxon>Lyophyllaceae</taxon>
        <taxon>Lyophyllum</taxon>
    </lineage>
</organism>
<name>A0A9P3PMZ9_LYOSH</name>
<feature type="transmembrane region" description="Helical" evidence="1">
    <location>
        <begin position="73"/>
        <end position="93"/>
    </location>
</feature>
<protein>
    <submittedName>
        <fullName evidence="2">Expressed protein</fullName>
    </submittedName>
</protein>
<gene>
    <name evidence="2" type="ORF">LshimejAT787_0501470</name>
</gene>
<keyword evidence="1" id="KW-0472">Membrane</keyword>
<keyword evidence="1" id="KW-1133">Transmembrane helix</keyword>
<evidence type="ECO:0000313" key="3">
    <source>
        <dbReference type="Proteomes" id="UP001063166"/>
    </source>
</evidence>
<feature type="transmembrane region" description="Helical" evidence="1">
    <location>
        <begin position="25"/>
        <end position="52"/>
    </location>
</feature>
<reference evidence="2" key="1">
    <citation type="submission" date="2022-07" db="EMBL/GenBank/DDBJ databases">
        <title>The genome of Lyophyllum shimeji provides insight into the initial evolution of ectomycorrhizal fungal genome.</title>
        <authorList>
            <person name="Kobayashi Y."/>
            <person name="Shibata T."/>
            <person name="Hirakawa H."/>
            <person name="Shigenobu S."/>
            <person name="Nishiyama T."/>
            <person name="Yamada A."/>
            <person name="Hasebe M."/>
            <person name="Kawaguchi M."/>
        </authorList>
    </citation>
    <scope>NUCLEOTIDE SEQUENCE</scope>
    <source>
        <strain evidence="2">AT787</strain>
    </source>
</reference>
<evidence type="ECO:0000256" key="1">
    <source>
        <dbReference type="SAM" id="Phobius"/>
    </source>
</evidence>
<dbReference type="AlphaFoldDB" id="A0A9P3PMZ9"/>
<keyword evidence="3" id="KW-1185">Reference proteome</keyword>
<keyword evidence="1" id="KW-0812">Transmembrane</keyword>
<proteinExistence type="predicted"/>
<accession>A0A9P3PMZ9</accession>
<dbReference type="EMBL" id="BRPK01000005">
    <property type="protein sequence ID" value="GLB38282.1"/>
    <property type="molecule type" value="Genomic_DNA"/>
</dbReference>